<dbReference type="RefSeq" id="XP_005715973.1">
    <property type="nucleotide sequence ID" value="XM_005715916.1"/>
</dbReference>
<proteinExistence type="predicted"/>
<evidence type="ECO:0000313" key="1">
    <source>
        <dbReference type="EMBL" id="CDF36154.1"/>
    </source>
</evidence>
<dbReference type="Gene3D" id="3.40.50.300">
    <property type="entry name" value="P-loop containing nucleotide triphosphate hydrolases"/>
    <property type="match status" value="1"/>
</dbReference>
<dbReference type="OrthoDB" id="3235at2759"/>
<evidence type="ECO:0008006" key="3">
    <source>
        <dbReference type="Google" id="ProtNLM"/>
    </source>
</evidence>
<dbReference type="KEGG" id="ccp:CHC_T00004580001"/>
<keyword evidence="2" id="KW-1185">Reference proteome</keyword>
<reference evidence="2" key="1">
    <citation type="journal article" date="2013" name="Proc. Natl. Acad. Sci. U.S.A.">
        <title>Genome structure and metabolic features in the red seaweed Chondrus crispus shed light on evolution of the Archaeplastida.</title>
        <authorList>
            <person name="Collen J."/>
            <person name="Porcel B."/>
            <person name="Carre W."/>
            <person name="Ball S.G."/>
            <person name="Chaparro C."/>
            <person name="Tonon T."/>
            <person name="Barbeyron T."/>
            <person name="Michel G."/>
            <person name="Noel B."/>
            <person name="Valentin K."/>
            <person name="Elias M."/>
            <person name="Artiguenave F."/>
            <person name="Arun A."/>
            <person name="Aury J.M."/>
            <person name="Barbosa-Neto J.F."/>
            <person name="Bothwell J.H."/>
            <person name="Bouget F.Y."/>
            <person name="Brillet L."/>
            <person name="Cabello-Hurtado F."/>
            <person name="Capella-Gutierrez S."/>
            <person name="Charrier B."/>
            <person name="Cladiere L."/>
            <person name="Cock J.M."/>
            <person name="Coelho S.M."/>
            <person name="Colleoni C."/>
            <person name="Czjzek M."/>
            <person name="Da Silva C."/>
            <person name="Delage L."/>
            <person name="Denoeud F."/>
            <person name="Deschamps P."/>
            <person name="Dittami S.M."/>
            <person name="Gabaldon T."/>
            <person name="Gachon C.M."/>
            <person name="Groisillier A."/>
            <person name="Herve C."/>
            <person name="Jabbari K."/>
            <person name="Katinka M."/>
            <person name="Kloareg B."/>
            <person name="Kowalczyk N."/>
            <person name="Labadie K."/>
            <person name="Leblanc C."/>
            <person name="Lopez P.J."/>
            <person name="McLachlan D.H."/>
            <person name="Meslet-Cladiere L."/>
            <person name="Moustafa A."/>
            <person name="Nehr Z."/>
            <person name="Nyvall Collen P."/>
            <person name="Panaud O."/>
            <person name="Partensky F."/>
            <person name="Poulain J."/>
            <person name="Rensing S.A."/>
            <person name="Rousvoal S."/>
            <person name="Samson G."/>
            <person name="Symeonidi A."/>
            <person name="Weissenbach J."/>
            <person name="Zambounis A."/>
            <person name="Wincker P."/>
            <person name="Boyen C."/>
        </authorList>
    </citation>
    <scope>NUCLEOTIDE SEQUENCE [LARGE SCALE GENOMIC DNA]</scope>
    <source>
        <strain evidence="2">cv. Stackhouse</strain>
    </source>
</reference>
<evidence type="ECO:0000313" key="2">
    <source>
        <dbReference type="Proteomes" id="UP000012073"/>
    </source>
</evidence>
<accession>R7QDI8</accession>
<gene>
    <name evidence="1" type="ORF">CHC_T00004580001</name>
</gene>
<dbReference type="EMBL" id="HG001763">
    <property type="protein sequence ID" value="CDF36154.1"/>
    <property type="molecule type" value="Genomic_DNA"/>
</dbReference>
<sequence length="199" mass="22315">MSNCGKSHWSLQLGRNRDFHIVSVDEEIERAIKPELTALGHSGIEGLAEWMGFPSDNRFEANQARYLGYEESITSAASPVTGRNTVLDTTGSVIYLSEATLDRIRNDYLIVHLEASDDMLEVMTNSYFETPKPVVWGDAYRPVGGETPNESLRRCYPNLLRERRKKYASISDVTIPASVSLSRDLGLDKFLELVKSKIA</sequence>
<name>R7QDI8_CHOCR</name>
<dbReference type="OMA" id="HRNPAFT"/>
<protein>
    <recommendedName>
        <fullName evidence="3">Shikimate kinase</fullName>
    </recommendedName>
</protein>
<organism evidence="1 2">
    <name type="scientific">Chondrus crispus</name>
    <name type="common">Carrageen Irish moss</name>
    <name type="synonym">Polymorpha crispa</name>
    <dbReference type="NCBI Taxonomy" id="2769"/>
    <lineage>
        <taxon>Eukaryota</taxon>
        <taxon>Rhodophyta</taxon>
        <taxon>Florideophyceae</taxon>
        <taxon>Rhodymeniophycidae</taxon>
        <taxon>Gigartinales</taxon>
        <taxon>Gigartinaceae</taxon>
        <taxon>Chondrus</taxon>
    </lineage>
</organism>
<dbReference type="Gramene" id="CDF36154">
    <property type="protein sequence ID" value="CDF36154"/>
    <property type="gene ID" value="CHC_T00004580001"/>
</dbReference>
<dbReference type="InterPro" id="IPR027417">
    <property type="entry name" value="P-loop_NTPase"/>
</dbReference>
<dbReference type="Proteomes" id="UP000012073">
    <property type="component" value="Unassembled WGS sequence"/>
</dbReference>
<dbReference type="AlphaFoldDB" id="R7QDI8"/>
<dbReference type="GeneID" id="17323690"/>